<evidence type="ECO:0000313" key="1">
    <source>
        <dbReference type="Proteomes" id="UP000515146"/>
    </source>
</evidence>
<dbReference type="PANTHER" id="PTHR15081:SF1">
    <property type="entry name" value="NUCLEAR AUTOANTIGENIC SPERM PROTEIN"/>
    <property type="match status" value="1"/>
</dbReference>
<dbReference type="Proteomes" id="UP000515146">
    <property type="component" value="Unplaced"/>
</dbReference>
<reference evidence="2" key="1">
    <citation type="submission" date="2025-08" db="UniProtKB">
        <authorList>
            <consortium name="RefSeq"/>
        </authorList>
    </citation>
    <scope>IDENTIFICATION</scope>
    <source>
        <strain evidence="2">Airmid</strain>
    </source>
</reference>
<keyword evidence="1" id="KW-1185">Reference proteome</keyword>
<dbReference type="CTD" id="4678"/>
<dbReference type="OrthoDB" id="5587616at2759"/>
<dbReference type="GO" id="GO:0034080">
    <property type="term" value="P:CENP-A containing chromatin assembly"/>
    <property type="evidence" value="ECO:0007669"/>
    <property type="project" value="TreeGrafter"/>
</dbReference>
<dbReference type="AlphaFoldDB" id="A0A6P6Y0V0"/>
<gene>
    <name evidence="2" type="primary">LOC113792962</name>
</gene>
<dbReference type="SUPFAM" id="SSF48452">
    <property type="entry name" value="TPR-like"/>
    <property type="match status" value="1"/>
</dbReference>
<dbReference type="KEGG" id="dpte:113792962"/>
<protein>
    <submittedName>
        <fullName evidence="2">Protein HGV2-like isoform X1</fullName>
    </submittedName>
</protein>
<organism evidence="1 2">
    <name type="scientific">Dermatophagoides pteronyssinus</name>
    <name type="common">European house dust mite</name>
    <dbReference type="NCBI Taxonomy" id="6956"/>
    <lineage>
        <taxon>Eukaryota</taxon>
        <taxon>Metazoa</taxon>
        <taxon>Ecdysozoa</taxon>
        <taxon>Arthropoda</taxon>
        <taxon>Chelicerata</taxon>
        <taxon>Arachnida</taxon>
        <taxon>Acari</taxon>
        <taxon>Acariformes</taxon>
        <taxon>Sarcoptiformes</taxon>
        <taxon>Astigmata</taxon>
        <taxon>Psoroptidia</taxon>
        <taxon>Analgoidea</taxon>
        <taxon>Pyroglyphidae</taxon>
        <taxon>Dermatophagoidinae</taxon>
        <taxon>Dermatophagoides</taxon>
    </lineage>
</organism>
<dbReference type="InterPro" id="IPR011990">
    <property type="entry name" value="TPR-like_helical_dom_sf"/>
</dbReference>
<dbReference type="PANTHER" id="PTHR15081">
    <property type="entry name" value="NUCLEAR AUTOANTIGENIC SPERM PROTEIN NASP -RELATED"/>
    <property type="match status" value="1"/>
</dbReference>
<proteinExistence type="predicted"/>
<dbReference type="InterPro" id="IPR051730">
    <property type="entry name" value="NASP-like"/>
</dbReference>
<name>A0A6P6Y0V0_DERPT</name>
<dbReference type="GO" id="GO:0005654">
    <property type="term" value="C:nucleoplasm"/>
    <property type="evidence" value="ECO:0007669"/>
    <property type="project" value="TreeGrafter"/>
</dbReference>
<dbReference type="Gene3D" id="1.25.40.10">
    <property type="entry name" value="Tetratricopeptide repeat domain"/>
    <property type="match status" value="1"/>
</dbReference>
<evidence type="ECO:0000313" key="2">
    <source>
        <dbReference type="RefSeq" id="XP_027198726.1"/>
    </source>
</evidence>
<dbReference type="InParanoid" id="A0A6P6Y0V0"/>
<accession>A0A6P6Y0V0</accession>
<dbReference type="RefSeq" id="XP_027198726.1">
    <property type="nucleotide sequence ID" value="XM_027342925.1"/>
</dbReference>
<dbReference type="GO" id="GO:0006335">
    <property type="term" value="P:DNA replication-dependent chromatin assembly"/>
    <property type="evidence" value="ECO:0007669"/>
    <property type="project" value="TreeGrafter"/>
</dbReference>
<dbReference type="GO" id="GO:0042393">
    <property type="term" value="F:histone binding"/>
    <property type="evidence" value="ECO:0007669"/>
    <property type="project" value="TreeGrafter"/>
</dbReference>
<dbReference type="OMA" id="IDDIDAC"/>
<sequence>MADPSTNKTTSTTTTTTNKNDIVESSTSNVEMKQSSSSSSSLSKNQKDDEASSSMIEPDKELLAEALQSMQHGKRHMIVSDYRSAVPCFETACEFLGHLYGLRALECAEAYLNYGIALYELSRLEEGLDGGIVNVEKQPDSGGDDDDDDDDDDNDEKDGDDDEQEDENAAAGDEKEKTKDDEQGDDDEKQMDIDLMAQQKPSTSKASSAIDVPGTSSATNGGNKNVDGEEEEEEEEDNASNIEIAYEVLTTAKDIYSQHLDNSEITLNYAEALQKLGEISIDWENPDGAIGLLNECLEQRRRVLPADDRLVAVTYHYLGLAYSFKLVHSNDMPTTYECETSNNCFQSALDVIKLRIDNLKNKDTSKMDTFEKATLESEIQQLESLMPEIQLKIEDMKEQIQSGRNIMDRLEMVDKKEREKTEEFSKLPEKPITNITHLIKRKRDDIDGNNTTTTTSNGNNKENGTSNCSNSNNDVPSKKLCSSSSSSSTNNDNVANTSLVSSTTTESSSTAATATELTSPKNGDNN</sequence>